<organism evidence="1 2">
    <name type="scientific">Streptomyces europaeiscabiei</name>
    <dbReference type="NCBI Taxonomy" id="146819"/>
    <lineage>
        <taxon>Bacteria</taxon>
        <taxon>Bacillati</taxon>
        <taxon>Actinomycetota</taxon>
        <taxon>Actinomycetes</taxon>
        <taxon>Kitasatosporales</taxon>
        <taxon>Streptomycetaceae</taxon>
        <taxon>Streptomyces</taxon>
    </lineage>
</organism>
<evidence type="ECO:0000313" key="2">
    <source>
        <dbReference type="Proteomes" id="UP001273589"/>
    </source>
</evidence>
<dbReference type="SUPFAM" id="SSF48452">
    <property type="entry name" value="TPR-like"/>
    <property type="match status" value="1"/>
</dbReference>
<dbReference type="Gene3D" id="1.25.40.10">
    <property type="entry name" value="Tetratricopeptide repeat domain"/>
    <property type="match status" value="1"/>
</dbReference>
<dbReference type="EMBL" id="JARAWN010000126">
    <property type="protein sequence ID" value="MDX3132128.1"/>
    <property type="molecule type" value="Genomic_DNA"/>
</dbReference>
<reference evidence="1" key="1">
    <citation type="journal article" date="2023" name="Microb. Genom.">
        <title>Mesoterricola silvestris gen. nov., sp. nov., Mesoterricola sediminis sp. nov., Geothrix oryzae sp. nov., Geothrix edaphica sp. nov., Geothrix rubra sp. nov., and Geothrix limicola sp. nov., six novel members of Acidobacteriota isolated from soils.</title>
        <authorList>
            <person name="Weisberg A.J."/>
            <person name="Pearce E."/>
            <person name="Kramer C.G."/>
            <person name="Chang J.H."/>
            <person name="Clarke C.R."/>
        </authorList>
    </citation>
    <scope>NUCLEOTIDE SEQUENCE</scope>
    <source>
        <strain evidence="1">ND06-05F</strain>
    </source>
</reference>
<proteinExistence type="predicted"/>
<gene>
    <name evidence="1" type="ORF">PV367_20545</name>
</gene>
<dbReference type="InterPro" id="IPR011990">
    <property type="entry name" value="TPR-like_helical_dom_sf"/>
</dbReference>
<dbReference type="AlphaFoldDB" id="A0AAJ2PRU0"/>
<comment type="caution">
    <text evidence="1">The sequence shown here is derived from an EMBL/GenBank/DDBJ whole genome shotgun (WGS) entry which is preliminary data.</text>
</comment>
<accession>A0AAJ2PRU0</accession>
<sequence>MGVLAHWREEAGNYSGAAAVWKKLLAARVRVLGPNHPDTITSWDLLASSLEKSGDLEGAAAAVEEGVAGRVRLLVGGG</sequence>
<dbReference type="Proteomes" id="UP001273589">
    <property type="component" value="Unassembled WGS sequence"/>
</dbReference>
<dbReference type="Pfam" id="PF13424">
    <property type="entry name" value="TPR_12"/>
    <property type="match status" value="1"/>
</dbReference>
<protein>
    <submittedName>
        <fullName evidence="1">Tetratricopeptide repeat protein</fullName>
    </submittedName>
</protein>
<name>A0AAJ2PRU0_9ACTN</name>
<dbReference type="RefSeq" id="WP_319693178.1">
    <property type="nucleotide sequence ID" value="NZ_JARAWN010000126.1"/>
</dbReference>
<evidence type="ECO:0000313" key="1">
    <source>
        <dbReference type="EMBL" id="MDX3132128.1"/>
    </source>
</evidence>